<keyword evidence="4 6" id="KW-0671">Queuosine biosynthesis</keyword>
<dbReference type="AlphaFoldDB" id="A0A1F4Q251"/>
<comment type="pathway">
    <text evidence="6">tRNA modification; tRNA-queuosine biosynthesis.</text>
</comment>
<dbReference type="SUPFAM" id="SSF51713">
    <property type="entry name" value="tRNA-guanine transglycosylase"/>
    <property type="match status" value="1"/>
</dbReference>
<name>A0A1F4Q251_UNCSA</name>
<keyword evidence="6" id="KW-0862">Zinc</keyword>
<dbReference type="InterPro" id="IPR036511">
    <property type="entry name" value="TGT-like_sf"/>
</dbReference>
<dbReference type="EC" id="2.4.2.29" evidence="6"/>
<dbReference type="InterPro" id="IPR004803">
    <property type="entry name" value="TGT"/>
</dbReference>
<comment type="caution">
    <text evidence="8">The sequence shown here is derived from an EMBL/GenBank/DDBJ whole genome shotgun (WGS) entry which is preliminary data.</text>
</comment>
<feature type="active site" description="Proton acceptor" evidence="6">
    <location>
        <position position="93"/>
    </location>
</feature>
<feature type="region of interest" description="RNA binding" evidence="6">
    <location>
        <begin position="258"/>
        <end position="264"/>
    </location>
</feature>
<proteinExistence type="inferred from homology"/>
<comment type="catalytic activity">
    <reaction evidence="5 6">
        <text>7-aminomethyl-7-carbaguanine + guanosine(34) in tRNA = 7-aminomethyl-7-carbaguanosine(34) in tRNA + guanine</text>
        <dbReference type="Rhea" id="RHEA:24104"/>
        <dbReference type="Rhea" id="RHEA-COMP:10341"/>
        <dbReference type="Rhea" id="RHEA-COMP:10342"/>
        <dbReference type="ChEBI" id="CHEBI:16235"/>
        <dbReference type="ChEBI" id="CHEBI:58703"/>
        <dbReference type="ChEBI" id="CHEBI:74269"/>
        <dbReference type="ChEBI" id="CHEBI:82833"/>
        <dbReference type="EC" id="2.4.2.29"/>
    </reaction>
</comment>
<keyword evidence="3 6" id="KW-0819">tRNA processing</keyword>
<evidence type="ECO:0000256" key="3">
    <source>
        <dbReference type="ARBA" id="ARBA00022694"/>
    </source>
</evidence>
<evidence type="ECO:0000256" key="4">
    <source>
        <dbReference type="ARBA" id="ARBA00022785"/>
    </source>
</evidence>
<comment type="subunit">
    <text evidence="6">Homodimer. Within each dimer, one monomer is responsible for RNA recognition and catalysis, while the other monomer binds to the replacement base PreQ1.</text>
</comment>
<dbReference type="NCBIfam" id="TIGR00449">
    <property type="entry name" value="tgt_general"/>
    <property type="match status" value="1"/>
</dbReference>
<feature type="binding site" evidence="6">
    <location>
        <position position="320"/>
    </location>
    <ligand>
        <name>Zn(2+)</name>
        <dbReference type="ChEBI" id="CHEBI:29105"/>
    </ligand>
</feature>
<keyword evidence="2 6" id="KW-0808">Transferase</keyword>
<keyword evidence="1 6" id="KW-0328">Glycosyltransferase</keyword>
<dbReference type="Pfam" id="PF01702">
    <property type="entry name" value="TGT"/>
    <property type="match status" value="1"/>
</dbReference>
<evidence type="ECO:0000256" key="6">
    <source>
        <dbReference type="HAMAP-Rule" id="MF_00168"/>
    </source>
</evidence>
<dbReference type="InterPro" id="IPR002616">
    <property type="entry name" value="tRNA_ribo_trans-like"/>
</dbReference>
<feature type="active site" description="Nucleophile" evidence="6">
    <location>
        <position position="277"/>
    </location>
</feature>
<organism evidence="8 9">
    <name type="scientific">candidate division WOR-1 bacterium RIFCSPHIGHO2_01_FULL_53_15</name>
    <dbReference type="NCBI Taxonomy" id="1802564"/>
    <lineage>
        <taxon>Bacteria</taxon>
        <taxon>Bacillati</taxon>
        <taxon>Saganbacteria</taxon>
    </lineage>
</organism>
<feature type="binding site" evidence="6">
    <location>
        <position position="200"/>
    </location>
    <ligand>
        <name>substrate</name>
    </ligand>
</feature>
<dbReference type="GO" id="GO:0046872">
    <property type="term" value="F:metal ion binding"/>
    <property type="evidence" value="ECO:0007669"/>
    <property type="project" value="UniProtKB-KW"/>
</dbReference>
<evidence type="ECO:0000256" key="2">
    <source>
        <dbReference type="ARBA" id="ARBA00022679"/>
    </source>
</evidence>
<keyword evidence="6" id="KW-0479">Metal-binding</keyword>
<dbReference type="HAMAP" id="MF_00168">
    <property type="entry name" value="Q_tRNA_Tgt"/>
    <property type="match status" value="1"/>
</dbReference>
<feature type="binding site" evidence="6">
    <location>
        <begin position="93"/>
        <end position="97"/>
    </location>
    <ligand>
        <name>substrate</name>
    </ligand>
</feature>
<dbReference type="GO" id="GO:0005829">
    <property type="term" value="C:cytosol"/>
    <property type="evidence" value="ECO:0007669"/>
    <property type="project" value="TreeGrafter"/>
</dbReference>
<dbReference type="NCBIfam" id="TIGR00430">
    <property type="entry name" value="Q_tRNA_tgt"/>
    <property type="match status" value="1"/>
</dbReference>
<dbReference type="EMBL" id="METM01000016">
    <property type="protein sequence ID" value="OGB90018.1"/>
    <property type="molecule type" value="Genomic_DNA"/>
</dbReference>
<evidence type="ECO:0000259" key="7">
    <source>
        <dbReference type="Pfam" id="PF01702"/>
    </source>
</evidence>
<evidence type="ECO:0000256" key="1">
    <source>
        <dbReference type="ARBA" id="ARBA00022676"/>
    </source>
</evidence>
<comment type="function">
    <text evidence="6">Catalyzes the base-exchange of a guanine (G) residue with the queuine precursor 7-aminomethyl-7-deazaguanine (PreQ1) at position 34 (anticodon wobble position) in tRNAs with GU(N) anticodons (tRNA-Asp, -Asn, -His and -Tyr). Catalysis occurs through a double-displacement mechanism. The nucleophile active site attacks the C1' of nucleotide 34 to detach the guanine base from the RNA, forming a covalent enzyme-RNA intermediate. The proton acceptor active site deprotonates the incoming PreQ1, allowing a nucleophilic attack on the C1' of the ribose to form the product. After dissociation, two additional enzymatic reactions on the tRNA convert PreQ1 to queuine (Q), resulting in the hypermodified nucleoside queuosine (7-(((4,5-cis-dihydroxy-2-cyclopenten-1-yl)amino)methyl)-7-deazaguanosine).</text>
</comment>
<dbReference type="PANTHER" id="PTHR46499:SF1">
    <property type="entry name" value="QUEUINE TRNA-RIBOSYLTRANSFERASE"/>
    <property type="match status" value="1"/>
</dbReference>
<dbReference type="UniPathway" id="UPA00392"/>
<feature type="binding site" evidence="6">
    <location>
        <position position="317"/>
    </location>
    <ligand>
        <name>Zn(2+)</name>
        <dbReference type="ChEBI" id="CHEBI:29105"/>
    </ligand>
</feature>
<evidence type="ECO:0000313" key="9">
    <source>
        <dbReference type="Proteomes" id="UP000178724"/>
    </source>
</evidence>
<feature type="region of interest" description="RNA binding; important for wobble base 34 recognition" evidence="6">
    <location>
        <begin position="282"/>
        <end position="286"/>
    </location>
</feature>
<feature type="binding site" evidence="6">
    <location>
        <position position="346"/>
    </location>
    <ligand>
        <name>Zn(2+)</name>
        <dbReference type="ChEBI" id="CHEBI:29105"/>
    </ligand>
</feature>
<dbReference type="GO" id="GO:0008479">
    <property type="term" value="F:tRNA-guanosine(34) queuine transglycosylase activity"/>
    <property type="evidence" value="ECO:0007669"/>
    <property type="project" value="UniProtKB-UniRule"/>
</dbReference>
<feature type="domain" description="tRNA-guanine(15) transglycosylase-like" evidence="7">
    <location>
        <begin position="14"/>
        <end position="362"/>
    </location>
</feature>
<accession>A0A1F4Q251</accession>
<dbReference type="Proteomes" id="UP000178724">
    <property type="component" value="Unassembled WGS sequence"/>
</dbReference>
<comment type="cofactor">
    <cofactor evidence="6">
        <name>Zn(2+)</name>
        <dbReference type="ChEBI" id="CHEBI:29105"/>
    </cofactor>
    <text evidence="6">Binds 1 zinc ion per subunit.</text>
</comment>
<protein>
    <recommendedName>
        <fullName evidence="6">Queuine tRNA-ribosyltransferase</fullName>
        <ecNumber evidence="6">2.4.2.29</ecNumber>
    </recommendedName>
    <alternativeName>
        <fullName evidence="6">Guanine insertion enzyme</fullName>
    </alternativeName>
    <alternativeName>
        <fullName evidence="6">tRNA-guanine transglycosylase</fullName>
    </alternativeName>
</protein>
<feature type="binding site" evidence="6">
    <location>
        <position position="315"/>
    </location>
    <ligand>
        <name>Zn(2+)</name>
        <dbReference type="ChEBI" id="CHEBI:29105"/>
    </ligand>
</feature>
<sequence>MEYRFEITKKSAKTKARVGKLHTPHGVINTPAFLPIGTQGTVKAMTMRDIDEIGAEILLCNTYHLFLRPGHELIREAGGLHKFINWDKPILTDSGGFQVFSLSQMRKVTDEGVEFTSHVDGSKHFLSPEKVLEIQTAFGSDIMMPLDECVGYPCKKKEAEEAVKRTTRWAKRSKSEILNTKSETISKSQIQNSKLFGIVQGSTYKDLRKRSAEEIAALDFPGYAIGGLSVGEPQAEMFEMLDVVTDILPEKAPRHLMGVGYASDILGAVKLGADLFDCVIPTRLARHGSFLTYEGKISIRLNKFEKDFTPIDPDCDCYACRNFTRAYIRHLFWAREITAMHLLTVHNLRFYMRMMAKVRADI</sequence>
<evidence type="ECO:0000313" key="8">
    <source>
        <dbReference type="EMBL" id="OGB90018.1"/>
    </source>
</evidence>
<comment type="similarity">
    <text evidence="6">Belongs to the queuine tRNA-ribosyltransferase family.</text>
</comment>
<dbReference type="FunFam" id="3.20.20.105:FF:000001">
    <property type="entry name" value="Queuine tRNA-ribosyltransferase"/>
    <property type="match status" value="1"/>
</dbReference>
<gene>
    <name evidence="6" type="primary">tgt</name>
    <name evidence="8" type="ORF">A2625_01610</name>
</gene>
<evidence type="ECO:0000256" key="5">
    <source>
        <dbReference type="ARBA" id="ARBA00050112"/>
    </source>
</evidence>
<dbReference type="Gene3D" id="3.20.20.105">
    <property type="entry name" value="Queuine tRNA-ribosyltransferase-like"/>
    <property type="match status" value="1"/>
</dbReference>
<reference evidence="8 9" key="1">
    <citation type="journal article" date="2016" name="Nat. Commun.">
        <title>Thousands of microbial genomes shed light on interconnected biogeochemical processes in an aquifer system.</title>
        <authorList>
            <person name="Anantharaman K."/>
            <person name="Brown C.T."/>
            <person name="Hug L.A."/>
            <person name="Sharon I."/>
            <person name="Castelle C.J."/>
            <person name="Probst A.J."/>
            <person name="Thomas B.C."/>
            <person name="Singh A."/>
            <person name="Wilkins M.J."/>
            <person name="Karaoz U."/>
            <person name="Brodie E.L."/>
            <person name="Williams K.H."/>
            <person name="Hubbard S.S."/>
            <person name="Banfield J.F."/>
        </authorList>
    </citation>
    <scope>NUCLEOTIDE SEQUENCE [LARGE SCALE GENOMIC DNA]</scope>
</reference>
<dbReference type="GO" id="GO:0008616">
    <property type="term" value="P:tRNA queuosine(34) biosynthetic process"/>
    <property type="evidence" value="ECO:0007669"/>
    <property type="project" value="UniProtKB-UniRule"/>
</dbReference>
<dbReference type="InterPro" id="IPR050076">
    <property type="entry name" value="ArchSynthase1/Queuine_TRR"/>
</dbReference>
<feature type="binding site" evidence="6">
    <location>
        <position position="227"/>
    </location>
    <ligand>
        <name>substrate</name>
    </ligand>
</feature>
<feature type="binding site" evidence="6">
    <location>
        <position position="147"/>
    </location>
    <ligand>
        <name>substrate</name>
    </ligand>
</feature>
<dbReference type="PANTHER" id="PTHR46499">
    <property type="entry name" value="QUEUINE TRNA-RIBOSYLTRANSFERASE"/>
    <property type="match status" value="1"/>
</dbReference>